<dbReference type="Proteomes" id="UP000032141">
    <property type="component" value="Chromosome C4"/>
</dbReference>
<reference evidence="2" key="2">
    <citation type="submission" date="2015-03" db="UniProtKB">
        <authorList>
            <consortium name="EnsemblPlants"/>
        </authorList>
    </citation>
    <scope>IDENTIFICATION</scope>
</reference>
<accession>A0A0D3C3K5</accession>
<evidence type="ECO:0000313" key="2">
    <source>
        <dbReference type="EnsemblPlants" id="Bo4g177760.1"/>
    </source>
</evidence>
<dbReference type="EnsemblPlants" id="Bo4g177760.1">
    <property type="protein sequence ID" value="Bo4g177760.1"/>
    <property type="gene ID" value="Bo4g177760"/>
</dbReference>
<keyword evidence="3" id="KW-1185">Reference proteome</keyword>
<protein>
    <submittedName>
        <fullName evidence="2">Uncharacterized protein</fullName>
    </submittedName>
</protein>
<dbReference type="HOGENOM" id="CLU_2124514_0_0_1"/>
<feature type="compositionally biased region" description="Polar residues" evidence="1">
    <location>
        <begin position="28"/>
        <end position="38"/>
    </location>
</feature>
<feature type="compositionally biased region" description="Low complexity" evidence="1">
    <location>
        <begin position="8"/>
        <end position="17"/>
    </location>
</feature>
<evidence type="ECO:0000313" key="3">
    <source>
        <dbReference type="Proteomes" id="UP000032141"/>
    </source>
</evidence>
<sequence length="114" mass="12776">MPNMKLFPSLSPLSTLPKGGGRPRNGQLEVSTSSQEAPRNQEPGYHSRPLHLPRTKSQITELVLFRFDLIKCDGHKHGVSEFQQQVEVLGICFNKINPWSLDQLTRNNGPMVIG</sequence>
<feature type="region of interest" description="Disordered" evidence="1">
    <location>
        <begin position="1"/>
        <end position="53"/>
    </location>
</feature>
<evidence type="ECO:0000256" key="1">
    <source>
        <dbReference type="SAM" id="MobiDB-lite"/>
    </source>
</evidence>
<organism evidence="2 3">
    <name type="scientific">Brassica oleracea var. oleracea</name>
    <dbReference type="NCBI Taxonomy" id="109376"/>
    <lineage>
        <taxon>Eukaryota</taxon>
        <taxon>Viridiplantae</taxon>
        <taxon>Streptophyta</taxon>
        <taxon>Embryophyta</taxon>
        <taxon>Tracheophyta</taxon>
        <taxon>Spermatophyta</taxon>
        <taxon>Magnoliopsida</taxon>
        <taxon>eudicotyledons</taxon>
        <taxon>Gunneridae</taxon>
        <taxon>Pentapetalae</taxon>
        <taxon>rosids</taxon>
        <taxon>malvids</taxon>
        <taxon>Brassicales</taxon>
        <taxon>Brassicaceae</taxon>
        <taxon>Brassiceae</taxon>
        <taxon>Brassica</taxon>
    </lineage>
</organism>
<proteinExistence type="predicted"/>
<dbReference type="Gramene" id="Bo4g177760.1">
    <property type="protein sequence ID" value="Bo4g177760.1"/>
    <property type="gene ID" value="Bo4g177760"/>
</dbReference>
<name>A0A0D3C3K5_BRAOL</name>
<dbReference type="AlphaFoldDB" id="A0A0D3C3K5"/>
<reference evidence="2 3" key="1">
    <citation type="journal article" date="2014" name="Genome Biol.">
        <title>Transcriptome and methylome profiling reveals relics of genome dominance in the mesopolyploid Brassica oleracea.</title>
        <authorList>
            <person name="Parkin I.A."/>
            <person name="Koh C."/>
            <person name="Tang H."/>
            <person name="Robinson S.J."/>
            <person name="Kagale S."/>
            <person name="Clarke W.E."/>
            <person name="Town C.D."/>
            <person name="Nixon J."/>
            <person name="Krishnakumar V."/>
            <person name="Bidwell S.L."/>
            <person name="Denoeud F."/>
            <person name="Belcram H."/>
            <person name="Links M.G."/>
            <person name="Just J."/>
            <person name="Clarke C."/>
            <person name="Bender T."/>
            <person name="Huebert T."/>
            <person name="Mason A.S."/>
            <person name="Pires J.C."/>
            <person name="Barker G."/>
            <person name="Moore J."/>
            <person name="Walley P.G."/>
            <person name="Manoli S."/>
            <person name="Batley J."/>
            <person name="Edwards D."/>
            <person name="Nelson M.N."/>
            <person name="Wang X."/>
            <person name="Paterson A.H."/>
            <person name="King G."/>
            <person name="Bancroft I."/>
            <person name="Chalhoub B."/>
            <person name="Sharpe A.G."/>
        </authorList>
    </citation>
    <scope>NUCLEOTIDE SEQUENCE</scope>
    <source>
        <strain evidence="2 3">cv. TO1000</strain>
    </source>
</reference>